<name>A0AAN9UZF0_9PEZI</name>
<dbReference type="AlphaFoldDB" id="A0AAN9UZF0"/>
<keyword evidence="4" id="KW-1133">Transmembrane helix</keyword>
<dbReference type="Pfam" id="PF07690">
    <property type="entry name" value="MFS_1"/>
    <property type="match status" value="1"/>
</dbReference>
<evidence type="ECO:0000259" key="5">
    <source>
        <dbReference type="PROSITE" id="PS50850"/>
    </source>
</evidence>
<feature type="transmembrane region" description="Helical" evidence="4">
    <location>
        <begin position="342"/>
        <end position="367"/>
    </location>
</feature>
<proteinExistence type="inferred from homology"/>
<accession>A0AAN9UZF0</accession>
<dbReference type="EMBL" id="JAKJXP020000005">
    <property type="protein sequence ID" value="KAK7756731.1"/>
    <property type="molecule type" value="Genomic_DNA"/>
</dbReference>
<evidence type="ECO:0000313" key="7">
    <source>
        <dbReference type="Proteomes" id="UP001320420"/>
    </source>
</evidence>
<dbReference type="GO" id="GO:0022857">
    <property type="term" value="F:transmembrane transporter activity"/>
    <property type="evidence" value="ECO:0007669"/>
    <property type="project" value="InterPro"/>
</dbReference>
<evidence type="ECO:0000313" key="6">
    <source>
        <dbReference type="EMBL" id="KAK7756731.1"/>
    </source>
</evidence>
<dbReference type="Proteomes" id="UP001320420">
    <property type="component" value="Unassembled WGS sequence"/>
</dbReference>
<feature type="domain" description="Major facilitator superfamily (MFS) profile" evidence="5">
    <location>
        <begin position="252"/>
        <end position="439"/>
    </location>
</feature>
<evidence type="ECO:0000256" key="3">
    <source>
        <dbReference type="SAM" id="MobiDB-lite"/>
    </source>
</evidence>
<feature type="transmembrane region" description="Helical" evidence="4">
    <location>
        <begin position="47"/>
        <end position="68"/>
    </location>
</feature>
<sequence>MTARSTEYDVSGTVEEQKSAAGTGGSSTPLEEKSPDFEPAPDGGLRAWLVATGAGFIFFTAVGYSSSFGVFQEYYTHNQLSGESPDKIAWIGSLAACLQFATGAFAGPAFDRYGPWILRPAMVLYIFAIMMTSLCSKYWQFTAFQVLAQSVLLGIATGLMVLPALAAVSQHFDKRRAAALGVAVSGSSLGGIVFPVVLSKLLNGSPLGFGWSVRAVGFIMAPLLGFACAAIRARLPPRPATFFIGAAFRQPNFVLLVAASFFMYAGMWTPLFYLPTYAVGRGMDPALASYMLAVLNAASTLGRIVPGVLADKFGRINIFALGGLATGIVVCCLPKAETVAAVVVYAVCVGFASGTIISGSSAAFSLCPRNPQEFGTYMGMGMAVSSLAVLMGPPVNGKFVDVYGGFFEASLFSGVMCVVGSIIAFSSKMTTTQGLLGRV</sequence>
<comment type="caution">
    <text evidence="6">The sequence shown here is derived from an EMBL/GenBank/DDBJ whole genome shotgun (WGS) entry which is preliminary data.</text>
</comment>
<organism evidence="6 7">
    <name type="scientific">Diatrype stigma</name>
    <dbReference type="NCBI Taxonomy" id="117547"/>
    <lineage>
        <taxon>Eukaryota</taxon>
        <taxon>Fungi</taxon>
        <taxon>Dikarya</taxon>
        <taxon>Ascomycota</taxon>
        <taxon>Pezizomycotina</taxon>
        <taxon>Sordariomycetes</taxon>
        <taxon>Xylariomycetidae</taxon>
        <taxon>Xylariales</taxon>
        <taxon>Diatrypaceae</taxon>
        <taxon>Diatrype</taxon>
    </lineage>
</organism>
<evidence type="ECO:0000256" key="1">
    <source>
        <dbReference type="ARBA" id="ARBA00004141"/>
    </source>
</evidence>
<keyword evidence="7" id="KW-1185">Reference proteome</keyword>
<dbReference type="InterPro" id="IPR020846">
    <property type="entry name" value="MFS_dom"/>
</dbReference>
<evidence type="ECO:0000256" key="4">
    <source>
        <dbReference type="SAM" id="Phobius"/>
    </source>
</evidence>
<feature type="transmembrane region" description="Helical" evidence="4">
    <location>
        <begin position="403"/>
        <end position="425"/>
    </location>
</feature>
<dbReference type="InterPro" id="IPR050327">
    <property type="entry name" value="Proton-linked_MCT"/>
</dbReference>
<dbReference type="Gene3D" id="1.20.1250.20">
    <property type="entry name" value="MFS general substrate transporter like domains"/>
    <property type="match status" value="2"/>
</dbReference>
<feature type="transmembrane region" description="Helical" evidence="4">
    <location>
        <begin position="146"/>
        <end position="165"/>
    </location>
</feature>
<dbReference type="GO" id="GO:0016020">
    <property type="term" value="C:membrane"/>
    <property type="evidence" value="ECO:0007669"/>
    <property type="project" value="UniProtKB-SubCell"/>
</dbReference>
<feature type="transmembrane region" description="Helical" evidence="4">
    <location>
        <begin position="88"/>
        <end position="110"/>
    </location>
</feature>
<dbReference type="PANTHER" id="PTHR11360">
    <property type="entry name" value="MONOCARBOXYLATE TRANSPORTER"/>
    <property type="match status" value="1"/>
</dbReference>
<keyword evidence="4" id="KW-0812">Transmembrane</keyword>
<feature type="transmembrane region" description="Helical" evidence="4">
    <location>
        <begin position="374"/>
        <end position="391"/>
    </location>
</feature>
<evidence type="ECO:0000256" key="2">
    <source>
        <dbReference type="ARBA" id="ARBA00006727"/>
    </source>
</evidence>
<feature type="transmembrane region" description="Helical" evidence="4">
    <location>
        <begin position="252"/>
        <end position="274"/>
    </location>
</feature>
<protein>
    <recommendedName>
        <fullName evidence="5">Major facilitator superfamily (MFS) profile domain-containing protein</fullName>
    </recommendedName>
</protein>
<reference evidence="6 7" key="1">
    <citation type="submission" date="2024-02" db="EMBL/GenBank/DDBJ databases">
        <title>De novo assembly and annotation of 12 fungi associated with fruit tree decline syndrome in Ontario, Canada.</title>
        <authorList>
            <person name="Sulman M."/>
            <person name="Ellouze W."/>
            <person name="Ilyukhin E."/>
        </authorList>
    </citation>
    <scope>NUCLEOTIDE SEQUENCE [LARGE SCALE GENOMIC DNA]</scope>
    <source>
        <strain evidence="6 7">M11/M66-122</strain>
    </source>
</reference>
<feature type="transmembrane region" description="Helical" evidence="4">
    <location>
        <begin position="209"/>
        <end position="231"/>
    </location>
</feature>
<dbReference type="InterPro" id="IPR036259">
    <property type="entry name" value="MFS_trans_sf"/>
</dbReference>
<feature type="region of interest" description="Disordered" evidence="3">
    <location>
        <begin position="1"/>
        <end position="37"/>
    </location>
</feature>
<feature type="transmembrane region" description="Helical" evidence="4">
    <location>
        <begin position="122"/>
        <end position="140"/>
    </location>
</feature>
<dbReference type="PROSITE" id="PS50850">
    <property type="entry name" value="MFS"/>
    <property type="match status" value="1"/>
</dbReference>
<keyword evidence="4" id="KW-0472">Membrane</keyword>
<dbReference type="SUPFAM" id="SSF103473">
    <property type="entry name" value="MFS general substrate transporter"/>
    <property type="match status" value="1"/>
</dbReference>
<feature type="transmembrane region" description="Helical" evidence="4">
    <location>
        <begin position="177"/>
        <end position="197"/>
    </location>
</feature>
<dbReference type="PANTHER" id="PTHR11360:SF319">
    <property type="entry name" value="MAJOR FACILITATOR SUPERFAMILY (MFS) PROFILE DOMAIN-CONTAINING PROTEIN"/>
    <property type="match status" value="1"/>
</dbReference>
<feature type="transmembrane region" description="Helical" evidence="4">
    <location>
        <begin position="316"/>
        <end position="336"/>
    </location>
</feature>
<comment type="subcellular location">
    <subcellularLocation>
        <location evidence="1">Membrane</location>
        <topology evidence="1">Multi-pass membrane protein</topology>
    </subcellularLocation>
</comment>
<dbReference type="InterPro" id="IPR011701">
    <property type="entry name" value="MFS"/>
</dbReference>
<comment type="similarity">
    <text evidence="2">Belongs to the major facilitator superfamily. Monocarboxylate porter (TC 2.A.1.13) family.</text>
</comment>
<gene>
    <name evidence="6" type="ORF">SLS62_001174</name>
</gene>